<keyword evidence="6" id="KW-1185">Reference proteome</keyword>
<protein>
    <submittedName>
        <fullName evidence="5">DNA-binding transcriptional regulator, MarR family</fullName>
    </submittedName>
</protein>
<dbReference type="InterPro" id="IPR036388">
    <property type="entry name" value="WH-like_DNA-bd_sf"/>
</dbReference>
<dbReference type="InterPro" id="IPR036390">
    <property type="entry name" value="WH_DNA-bd_sf"/>
</dbReference>
<dbReference type="GO" id="GO:0003677">
    <property type="term" value="F:DNA binding"/>
    <property type="evidence" value="ECO:0007669"/>
    <property type="project" value="UniProtKB-KW"/>
</dbReference>
<sequence length="143" mass="16102">MTKQPAQNNAIGNLLIQICKLRRNKSNALLAEAEIHSGQDALLYHLSIEDGQTVSSLVEKLCIQHGTIASMIERMETSGMIKKEKDANDKRTSRIYLTPKGKEALTKIARVWKTMESLTTKGLTEKQENTLRELLQQVLINLK</sequence>
<keyword evidence="1" id="KW-0805">Transcription regulation</keyword>
<dbReference type="PANTHER" id="PTHR42756:SF1">
    <property type="entry name" value="TRANSCRIPTIONAL REPRESSOR OF EMRAB OPERON"/>
    <property type="match status" value="1"/>
</dbReference>
<feature type="domain" description="HTH marR-type" evidence="4">
    <location>
        <begin position="8"/>
        <end position="140"/>
    </location>
</feature>
<dbReference type="OrthoDB" id="6400170at2"/>
<dbReference type="PANTHER" id="PTHR42756">
    <property type="entry name" value="TRANSCRIPTIONAL REGULATOR, MARR"/>
    <property type="match status" value="1"/>
</dbReference>
<dbReference type="STRING" id="536979.SAMN04488055_4819"/>
<evidence type="ECO:0000256" key="2">
    <source>
        <dbReference type="ARBA" id="ARBA00023125"/>
    </source>
</evidence>
<proteinExistence type="predicted"/>
<dbReference type="AlphaFoldDB" id="A0A1N6K0G0"/>
<dbReference type="SUPFAM" id="SSF46785">
    <property type="entry name" value="Winged helix' DNA-binding domain"/>
    <property type="match status" value="1"/>
</dbReference>
<dbReference type="Proteomes" id="UP000185003">
    <property type="component" value="Unassembled WGS sequence"/>
</dbReference>
<dbReference type="GO" id="GO:0003700">
    <property type="term" value="F:DNA-binding transcription factor activity"/>
    <property type="evidence" value="ECO:0007669"/>
    <property type="project" value="InterPro"/>
</dbReference>
<gene>
    <name evidence="5" type="ORF">SAMN04488055_4819</name>
</gene>
<name>A0A1N6K0G0_9BACT</name>
<dbReference type="SMART" id="SM00347">
    <property type="entry name" value="HTH_MARR"/>
    <property type="match status" value="1"/>
</dbReference>
<dbReference type="PRINTS" id="PR00598">
    <property type="entry name" value="HTHMARR"/>
</dbReference>
<evidence type="ECO:0000313" key="6">
    <source>
        <dbReference type="Proteomes" id="UP000185003"/>
    </source>
</evidence>
<keyword evidence="3" id="KW-0804">Transcription</keyword>
<keyword evidence="2 5" id="KW-0238">DNA-binding</keyword>
<reference evidence="5 6" key="1">
    <citation type="submission" date="2016-11" db="EMBL/GenBank/DDBJ databases">
        <authorList>
            <person name="Jaros S."/>
            <person name="Januszkiewicz K."/>
            <person name="Wedrychowicz H."/>
        </authorList>
    </citation>
    <scope>NUCLEOTIDE SEQUENCE [LARGE SCALE GENOMIC DNA]</scope>
    <source>
        <strain evidence="5 6">DSM 24787</strain>
    </source>
</reference>
<dbReference type="RefSeq" id="WP_074242113.1">
    <property type="nucleotide sequence ID" value="NZ_FSRA01000002.1"/>
</dbReference>
<organism evidence="5 6">
    <name type="scientific">Chitinophaga niabensis</name>
    <dbReference type="NCBI Taxonomy" id="536979"/>
    <lineage>
        <taxon>Bacteria</taxon>
        <taxon>Pseudomonadati</taxon>
        <taxon>Bacteroidota</taxon>
        <taxon>Chitinophagia</taxon>
        <taxon>Chitinophagales</taxon>
        <taxon>Chitinophagaceae</taxon>
        <taxon>Chitinophaga</taxon>
    </lineage>
</organism>
<dbReference type="EMBL" id="FSRA01000002">
    <property type="protein sequence ID" value="SIO49999.1"/>
    <property type="molecule type" value="Genomic_DNA"/>
</dbReference>
<dbReference type="Pfam" id="PF01047">
    <property type="entry name" value="MarR"/>
    <property type="match status" value="1"/>
</dbReference>
<dbReference type="PROSITE" id="PS50995">
    <property type="entry name" value="HTH_MARR_2"/>
    <property type="match status" value="1"/>
</dbReference>
<dbReference type="InterPro" id="IPR000835">
    <property type="entry name" value="HTH_MarR-typ"/>
</dbReference>
<accession>A0A1N6K0G0</accession>
<evidence type="ECO:0000313" key="5">
    <source>
        <dbReference type="EMBL" id="SIO49999.1"/>
    </source>
</evidence>
<dbReference type="Gene3D" id="1.10.10.10">
    <property type="entry name" value="Winged helix-like DNA-binding domain superfamily/Winged helix DNA-binding domain"/>
    <property type="match status" value="1"/>
</dbReference>
<evidence type="ECO:0000256" key="1">
    <source>
        <dbReference type="ARBA" id="ARBA00023015"/>
    </source>
</evidence>
<evidence type="ECO:0000256" key="3">
    <source>
        <dbReference type="ARBA" id="ARBA00023163"/>
    </source>
</evidence>
<evidence type="ECO:0000259" key="4">
    <source>
        <dbReference type="PROSITE" id="PS50995"/>
    </source>
</evidence>